<evidence type="ECO:0000259" key="1">
    <source>
        <dbReference type="Pfam" id="PF13568"/>
    </source>
</evidence>
<name>A0AAE4C5K3_9FLAO</name>
<dbReference type="Proteomes" id="UP001184861">
    <property type="component" value="Unassembled WGS sequence"/>
</dbReference>
<gene>
    <name evidence="2" type="ORF">J2787_003142</name>
</gene>
<evidence type="ECO:0000313" key="2">
    <source>
        <dbReference type="EMBL" id="MDR6527750.1"/>
    </source>
</evidence>
<dbReference type="Pfam" id="PF13568">
    <property type="entry name" value="OMP_b-brl_2"/>
    <property type="match status" value="1"/>
</dbReference>
<comment type="caution">
    <text evidence="2">The sequence shown here is derived from an EMBL/GenBank/DDBJ whole genome shotgun (WGS) entry which is preliminary data.</text>
</comment>
<sequence length="217" mass="23974">MKKTIVLSVLLSVGLMNAQQKQRYGLFAGVNISSLSGSDADGFSSRTGFHAGGFIWNYLSDKISIDVELAYSQMGSDFNANIPYKINDMNPSSFSLSGKLKADYLRLPVLFSYHPINDLSVSLGPEIGILINKELEYNQSINGTTKQKPDNMQQFDAGIKVKAQYIFAKHYLASVGYYFGMTKIYKSTAVYASNSLNFQDAPKIYNSNLGISVGYVF</sequence>
<evidence type="ECO:0000313" key="3">
    <source>
        <dbReference type="Proteomes" id="UP001184861"/>
    </source>
</evidence>
<accession>A0AAE4C5K3</accession>
<protein>
    <recommendedName>
        <fullName evidence="1">Outer membrane protein beta-barrel domain-containing protein</fullName>
    </recommendedName>
</protein>
<dbReference type="InterPro" id="IPR025665">
    <property type="entry name" value="Beta-barrel_OMP_2"/>
</dbReference>
<dbReference type="EMBL" id="JAVDQY010000003">
    <property type="protein sequence ID" value="MDR6527750.1"/>
    <property type="molecule type" value="Genomic_DNA"/>
</dbReference>
<organism evidence="2 3">
    <name type="scientific">Chryseobacterium rhizosphaerae</name>
    <dbReference type="NCBI Taxonomy" id="395937"/>
    <lineage>
        <taxon>Bacteria</taxon>
        <taxon>Pseudomonadati</taxon>
        <taxon>Bacteroidota</taxon>
        <taxon>Flavobacteriia</taxon>
        <taxon>Flavobacteriales</taxon>
        <taxon>Weeksellaceae</taxon>
        <taxon>Chryseobacterium group</taxon>
        <taxon>Chryseobacterium</taxon>
    </lineage>
</organism>
<reference evidence="2" key="1">
    <citation type="submission" date="2023-07" db="EMBL/GenBank/DDBJ databases">
        <title>Sorghum-associated microbial communities from plants grown in Nebraska, USA.</title>
        <authorList>
            <person name="Schachtman D."/>
        </authorList>
    </citation>
    <scope>NUCLEOTIDE SEQUENCE</scope>
    <source>
        <strain evidence="2">DS2360</strain>
    </source>
</reference>
<feature type="domain" description="Outer membrane protein beta-barrel" evidence="1">
    <location>
        <begin position="18"/>
        <end position="185"/>
    </location>
</feature>
<dbReference type="AlphaFoldDB" id="A0AAE4C5K3"/>
<dbReference type="RefSeq" id="WP_284461280.1">
    <property type="nucleotide sequence ID" value="NZ_JAVDQY010000003.1"/>
</dbReference>
<proteinExistence type="predicted"/>